<dbReference type="GO" id="GO:0005794">
    <property type="term" value="C:Golgi apparatus"/>
    <property type="evidence" value="ECO:0007669"/>
    <property type="project" value="TreeGrafter"/>
</dbReference>
<evidence type="ECO:0000256" key="5">
    <source>
        <dbReference type="RuleBase" id="RU363107"/>
    </source>
</evidence>
<evidence type="ECO:0000259" key="6">
    <source>
        <dbReference type="PROSITE" id="PS50030"/>
    </source>
</evidence>
<dbReference type="SUPFAM" id="SSF46934">
    <property type="entry name" value="UBA-like"/>
    <property type="match status" value="1"/>
</dbReference>
<dbReference type="InterPro" id="IPR004895">
    <property type="entry name" value="Prenylated_rab_accept_PRA1"/>
</dbReference>
<dbReference type="InterPro" id="IPR009060">
    <property type="entry name" value="UBA-like_sf"/>
</dbReference>
<keyword evidence="2" id="KW-0812">Transmembrane</keyword>
<comment type="similarity">
    <text evidence="5">Belongs to the PRA1 family.</text>
</comment>
<keyword evidence="3" id="KW-1133">Transmembrane helix</keyword>
<dbReference type="CDD" id="cd14291">
    <property type="entry name" value="UBA1_NUB1_like"/>
    <property type="match status" value="1"/>
</dbReference>
<evidence type="ECO:0000256" key="4">
    <source>
        <dbReference type="ARBA" id="ARBA00023136"/>
    </source>
</evidence>
<dbReference type="AlphaFoldDB" id="A0A0M0J897"/>
<evidence type="ECO:0000256" key="1">
    <source>
        <dbReference type="ARBA" id="ARBA00004141"/>
    </source>
</evidence>
<comment type="subcellular location">
    <subcellularLocation>
        <location evidence="1 5">Membrane</location>
        <topology evidence="1 5">Multi-pass membrane protein</topology>
    </subcellularLocation>
</comment>
<reference evidence="8" key="1">
    <citation type="journal article" date="2015" name="PLoS Genet.">
        <title>Genome Sequence and Transcriptome Analyses of Chrysochromulina tobin: Metabolic Tools for Enhanced Algal Fitness in the Prominent Order Prymnesiales (Haptophyceae).</title>
        <authorList>
            <person name="Hovde B.T."/>
            <person name="Deodato C.R."/>
            <person name="Hunsperger H.M."/>
            <person name="Ryken S.A."/>
            <person name="Yost W."/>
            <person name="Jha R.K."/>
            <person name="Patterson J."/>
            <person name="Monnat R.J. Jr."/>
            <person name="Barlow S.B."/>
            <person name="Starkenburg S.R."/>
            <person name="Cattolico R.A."/>
        </authorList>
    </citation>
    <scope>NUCLEOTIDE SEQUENCE</scope>
    <source>
        <strain evidence="8">CCMP291</strain>
    </source>
</reference>
<keyword evidence="4" id="KW-0472">Membrane</keyword>
<gene>
    <name evidence="7" type="ORF">Ctob_004144</name>
</gene>
<dbReference type="PANTHER" id="PTHR19317:SF0">
    <property type="entry name" value="PRENYLATED RAB ACCEPTOR PROTEIN 1"/>
    <property type="match status" value="1"/>
</dbReference>
<dbReference type="GO" id="GO:0016020">
    <property type="term" value="C:membrane"/>
    <property type="evidence" value="ECO:0007669"/>
    <property type="project" value="UniProtKB-SubCell"/>
</dbReference>
<dbReference type="PROSITE" id="PS50030">
    <property type="entry name" value="UBA"/>
    <property type="match status" value="1"/>
</dbReference>
<protein>
    <recommendedName>
        <fullName evidence="5">PRA1 family protein</fullName>
    </recommendedName>
</protein>
<dbReference type="Pfam" id="PF03208">
    <property type="entry name" value="PRA1"/>
    <property type="match status" value="1"/>
</dbReference>
<accession>A0A0M0J897</accession>
<name>A0A0M0J897_9EUKA</name>
<dbReference type="Gene3D" id="1.10.8.10">
    <property type="entry name" value="DNA helicase RuvA subunit, C-terminal domain"/>
    <property type="match status" value="1"/>
</dbReference>
<dbReference type="PANTHER" id="PTHR19317">
    <property type="entry name" value="PRENYLATED RAB ACCEPTOR 1-RELATED"/>
    <property type="match status" value="1"/>
</dbReference>
<evidence type="ECO:0000256" key="2">
    <source>
        <dbReference type="ARBA" id="ARBA00022692"/>
    </source>
</evidence>
<dbReference type="OrthoDB" id="63113at2759"/>
<dbReference type="Proteomes" id="UP000037460">
    <property type="component" value="Unassembled WGS sequence"/>
</dbReference>
<dbReference type="Pfam" id="PF00627">
    <property type="entry name" value="UBA"/>
    <property type="match status" value="1"/>
</dbReference>
<organism evidence="7 8">
    <name type="scientific">Chrysochromulina tobinii</name>
    <dbReference type="NCBI Taxonomy" id="1460289"/>
    <lineage>
        <taxon>Eukaryota</taxon>
        <taxon>Haptista</taxon>
        <taxon>Haptophyta</taxon>
        <taxon>Prymnesiophyceae</taxon>
        <taxon>Prymnesiales</taxon>
        <taxon>Chrysochromulinaceae</taxon>
        <taxon>Chrysochromulina</taxon>
    </lineage>
</organism>
<comment type="caution">
    <text evidence="7">The sequence shown here is derived from an EMBL/GenBank/DDBJ whole genome shotgun (WGS) entry which is preliminary data.</text>
</comment>
<dbReference type="EMBL" id="JWZX01003277">
    <property type="protein sequence ID" value="KOO22438.1"/>
    <property type="molecule type" value="Genomic_DNA"/>
</dbReference>
<evidence type="ECO:0000313" key="7">
    <source>
        <dbReference type="EMBL" id="KOO22438.1"/>
    </source>
</evidence>
<keyword evidence="8" id="KW-1185">Reference proteome</keyword>
<proteinExistence type="inferred from homology"/>
<evidence type="ECO:0000256" key="3">
    <source>
        <dbReference type="ARBA" id="ARBA00022989"/>
    </source>
</evidence>
<evidence type="ECO:0000313" key="8">
    <source>
        <dbReference type="Proteomes" id="UP000037460"/>
    </source>
</evidence>
<feature type="domain" description="UBA" evidence="6">
    <location>
        <begin position="1"/>
        <end position="29"/>
    </location>
</feature>
<sequence>MGFSVVEARLALEATSGNVERAAELLKAHRRERERAQGGPLVARINAFLRNQQPWSEFFDKFLWPEHLHERIETNLLYYRANYAIICGAIVGISALQQPKLLALLGASIALHYGASEWDGRMPAELNMAPLRLNQRLVIALIGSSLLVNWLDATATVMRVSVLCAGVVLGHASFRARTLNSRWAYFKSSVEKSD</sequence>
<dbReference type="InterPro" id="IPR015940">
    <property type="entry name" value="UBA"/>
</dbReference>